<dbReference type="KEGG" id="nnu:104612928"/>
<dbReference type="Proteomes" id="UP000189703">
    <property type="component" value="Unplaced"/>
</dbReference>
<dbReference type="GeneID" id="104612928"/>
<keyword evidence="2" id="KW-0812">Transmembrane</keyword>
<feature type="compositionally biased region" description="Low complexity" evidence="1">
    <location>
        <begin position="101"/>
        <end position="112"/>
    </location>
</feature>
<sequence>MAAAEERKDDPRIYLVSCLFLVCIIGGGVFLTLPVTKSTEWYPVAGLVLVAIPWAFWIVVFFYTCFNRNSGPPDDDIEYYAAKKGNHGEAAAPAIAAKAQTKATAASAESTPVDPPSGGSRNVRFGDVETHPAPARDEEEGAMASTSRASKSENRSSGSRVTPFPF</sequence>
<dbReference type="PANTHER" id="PTHR34964:SF14">
    <property type="entry name" value="MEMBRANE LIPOPROTEIN"/>
    <property type="match status" value="1"/>
</dbReference>
<feature type="region of interest" description="Disordered" evidence="1">
    <location>
        <begin position="101"/>
        <end position="166"/>
    </location>
</feature>
<feature type="transmembrane region" description="Helical" evidence="2">
    <location>
        <begin position="41"/>
        <end position="63"/>
    </location>
</feature>
<dbReference type="OrthoDB" id="1056497at2759"/>
<reference evidence="4" key="1">
    <citation type="submission" date="2025-08" db="UniProtKB">
        <authorList>
            <consortium name="RefSeq"/>
        </authorList>
    </citation>
    <scope>IDENTIFICATION</scope>
</reference>
<evidence type="ECO:0000256" key="2">
    <source>
        <dbReference type="SAM" id="Phobius"/>
    </source>
</evidence>
<dbReference type="AlphaFoldDB" id="A0A1U8BBW5"/>
<keyword evidence="2" id="KW-1133">Transmembrane helix</keyword>
<evidence type="ECO:0000313" key="3">
    <source>
        <dbReference type="Proteomes" id="UP000189703"/>
    </source>
</evidence>
<keyword evidence="2" id="KW-0472">Membrane</keyword>
<name>A0A1U8BBW5_NELNU</name>
<evidence type="ECO:0000313" key="4">
    <source>
        <dbReference type="RefSeq" id="XP_010278888.1"/>
    </source>
</evidence>
<dbReference type="RefSeq" id="XP_010278888.1">
    <property type="nucleotide sequence ID" value="XM_010280586.1"/>
</dbReference>
<dbReference type="FunCoup" id="A0A1U8BBW5">
    <property type="interactions" value="14"/>
</dbReference>
<organism evidence="3 4">
    <name type="scientific">Nelumbo nucifera</name>
    <name type="common">Sacred lotus</name>
    <dbReference type="NCBI Taxonomy" id="4432"/>
    <lineage>
        <taxon>Eukaryota</taxon>
        <taxon>Viridiplantae</taxon>
        <taxon>Streptophyta</taxon>
        <taxon>Embryophyta</taxon>
        <taxon>Tracheophyta</taxon>
        <taxon>Spermatophyta</taxon>
        <taxon>Magnoliopsida</taxon>
        <taxon>Proteales</taxon>
        <taxon>Nelumbonaceae</taxon>
        <taxon>Nelumbo</taxon>
    </lineage>
</organism>
<dbReference type="PANTHER" id="PTHR34964">
    <property type="entry name" value="MEMBRANE LIPOPROTEIN-RELATED"/>
    <property type="match status" value="1"/>
</dbReference>
<protein>
    <submittedName>
        <fullName evidence="4">Uncharacterized protein LOC104612928</fullName>
    </submittedName>
</protein>
<accession>A0A1U8BBW5</accession>
<proteinExistence type="predicted"/>
<feature type="compositionally biased region" description="Polar residues" evidence="1">
    <location>
        <begin position="144"/>
        <end position="160"/>
    </location>
</feature>
<evidence type="ECO:0000256" key="1">
    <source>
        <dbReference type="SAM" id="MobiDB-lite"/>
    </source>
</evidence>
<feature type="compositionally biased region" description="Basic and acidic residues" evidence="1">
    <location>
        <begin position="124"/>
        <end position="136"/>
    </location>
</feature>
<keyword evidence="3" id="KW-1185">Reference proteome</keyword>
<dbReference type="OMA" id="QGDARIY"/>
<gene>
    <name evidence="4" type="primary">LOC104612928</name>
</gene>
<feature type="transmembrane region" description="Helical" evidence="2">
    <location>
        <begin position="12"/>
        <end position="35"/>
    </location>
</feature>